<keyword evidence="3" id="KW-1185">Reference proteome</keyword>
<feature type="transmembrane region" description="Helical" evidence="1">
    <location>
        <begin position="16"/>
        <end position="36"/>
    </location>
</feature>
<organism evidence="2 3">
    <name type="scientific">Acuticoccus mangrovi</name>
    <dbReference type="NCBI Taxonomy" id="2796142"/>
    <lineage>
        <taxon>Bacteria</taxon>
        <taxon>Pseudomonadati</taxon>
        <taxon>Pseudomonadota</taxon>
        <taxon>Alphaproteobacteria</taxon>
        <taxon>Hyphomicrobiales</taxon>
        <taxon>Amorphaceae</taxon>
        <taxon>Acuticoccus</taxon>
    </lineage>
</organism>
<keyword evidence="1" id="KW-0812">Transmembrane</keyword>
<gene>
    <name evidence="2" type="ORF">JCR33_20260</name>
</gene>
<name>A0A934MIL7_9HYPH</name>
<dbReference type="EMBL" id="JAEKJA010000023">
    <property type="protein sequence ID" value="MBJ3778045.1"/>
    <property type="molecule type" value="Genomic_DNA"/>
</dbReference>
<feature type="transmembrane region" description="Helical" evidence="1">
    <location>
        <begin position="160"/>
        <end position="180"/>
    </location>
</feature>
<dbReference type="AlphaFoldDB" id="A0A934MIL7"/>
<reference evidence="2" key="1">
    <citation type="submission" date="2020-12" db="EMBL/GenBank/DDBJ databases">
        <title>Bacterial taxonomy.</title>
        <authorList>
            <person name="Pan X."/>
        </authorList>
    </citation>
    <scope>NUCLEOTIDE SEQUENCE</scope>
    <source>
        <strain evidence="2">B2012</strain>
    </source>
</reference>
<evidence type="ECO:0000313" key="3">
    <source>
        <dbReference type="Proteomes" id="UP000609531"/>
    </source>
</evidence>
<comment type="caution">
    <text evidence="2">The sequence shown here is derived from an EMBL/GenBank/DDBJ whole genome shotgun (WGS) entry which is preliminary data.</text>
</comment>
<evidence type="ECO:0000313" key="2">
    <source>
        <dbReference type="EMBL" id="MBJ3778045.1"/>
    </source>
</evidence>
<feature type="transmembrane region" description="Helical" evidence="1">
    <location>
        <begin position="70"/>
        <end position="89"/>
    </location>
</feature>
<evidence type="ECO:0000256" key="1">
    <source>
        <dbReference type="SAM" id="Phobius"/>
    </source>
</evidence>
<dbReference type="RefSeq" id="WP_198883951.1">
    <property type="nucleotide sequence ID" value="NZ_JAEKJA010000023.1"/>
</dbReference>
<feature type="transmembrane region" description="Helical" evidence="1">
    <location>
        <begin position="43"/>
        <end position="64"/>
    </location>
</feature>
<keyword evidence="1" id="KW-0472">Membrane</keyword>
<accession>A0A934MIL7</accession>
<feature type="transmembrane region" description="Helical" evidence="1">
    <location>
        <begin position="133"/>
        <end position="151"/>
    </location>
</feature>
<feature type="transmembrane region" description="Helical" evidence="1">
    <location>
        <begin position="109"/>
        <end position="127"/>
    </location>
</feature>
<proteinExistence type="predicted"/>
<sequence>MSAEIIASVSASTRRWAGPALAVAGLVGFGLLVTLAETSLRDWVFQSAFAPARVVPLIGLGIASCLVRPAILPIGLAAWGLGVGVALALQDRLIAALATIPGATTHHYLTLPIACLFVGATLIIGGWARVWLLLPTSFVVGAMLAIATVVSDPSLADPRYVVSGIASGLWVFLIVGLTGQAFKARWFAIAGRIVGSWLVAIGLLFGGAALIPKPKPPAPPVVPPSVIPSPDAFPDFGGMPGVPAGLDDERVFQP</sequence>
<keyword evidence="1" id="KW-1133">Transmembrane helix</keyword>
<dbReference type="Proteomes" id="UP000609531">
    <property type="component" value="Unassembled WGS sequence"/>
</dbReference>
<feature type="transmembrane region" description="Helical" evidence="1">
    <location>
        <begin position="186"/>
        <end position="211"/>
    </location>
</feature>
<protein>
    <submittedName>
        <fullName evidence="2">Uncharacterized protein</fullName>
    </submittedName>
</protein>